<dbReference type="NCBIfam" id="NF007031">
    <property type="entry name" value="PRK09496.1-2"/>
    <property type="match status" value="1"/>
</dbReference>
<feature type="domain" description="RCK C-terminal" evidence="8">
    <location>
        <begin position="370"/>
        <end position="450"/>
    </location>
</feature>
<dbReference type="InterPro" id="IPR003148">
    <property type="entry name" value="RCK_N"/>
</dbReference>
<evidence type="ECO:0000256" key="4">
    <source>
        <dbReference type="ARBA" id="ARBA00022958"/>
    </source>
</evidence>
<dbReference type="SUPFAM" id="SSF116726">
    <property type="entry name" value="TrkA C-terminal domain-like"/>
    <property type="match status" value="2"/>
</dbReference>
<dbReference type="GO" id="GO:0005886">
    <property type="term" value="C:plasma membrane"/>
    <property type="evidence" value="ECO:0007669"/>
    <property type="project" value="InterPro"/>
</dbReference>
<evidence type="ECO:0000259" key="7">
    <source>
        <dbReference type="PROSITE" id="PS51201"/>
    </source>
</evidence>
<evidence type="ECO:0000256" key="3">
    <source>
        <dbReference type="ARBA" id="ARBA00022538"/>
    </source>
</evidence>
<dbReference type="Pfam" id="PF02254">
    <property type="entry name" value="TrkA_N"/>
    <property type="match status" value="2"/>
</dbReference>
<dbReference type="PANTHER" id="PTHR43833:SF5">
    <property type="entry name" value="TRK SYSTEM POTASSIUM UPTAKE PROTEIN TRKA"/>
    <property type="match status" value="1"/>
</dbReference>
<organism evidence="9 10">
    <name type="scientific">Aerococcus suis</name>
    <dbReference type="NCBI Taxonomy" id="371602"/>
    <lineage>
        <taxon>Bacteria</taxon>
        <taxon>Bacillati</taxon>
        <taxon>Bacillota</taxon>
        <taxon>Bacilli</taxon>
        <taxon>Lactobacillales</taxon>
        <taxon>Aerococcaceae</taxon>
        <taxon>Aerococcus</taxon>
    </lineage>
</organism>
<dbReference type="RefSeq" id="WP_084097938.1">
    <property type="nucleotide sequence ID" value="NZ_FWXK01000001.1"/>
</dbReference>
<evidence type="ECO:0000313" key="10">
    <source>
        <dbReference type="Proteomes" id="UP000243884"/>
    </source>
</evidence>
<keyword evidence="4" id="KW-0630">Potassium</keyword>
<accession>A0A1W1Y4C3</accession>
<dbReference type="InterPro" id="IPR050721">
    <property type="entry name" value="Trk_Ktr_HKT_K-transport"/>
</dbReference>
<gene>
    <name evidence="9" type="ORF">SAMN04487984_0340</name>
</gene>
<evidence type="ECO:0000256" key="6">
    <source>
        <dbReference type="ARBA" id="ARBA00023065"/>
    </source>
</evidence>
<keyword evidence="3" id="KW-0633">Potassium transport</keyword>
<dbReference type="AlphaFoldDB" id="A0A1W1Y4C3"/>
<feature type="domain" description="RCK N-terminal" evidence="7">
    <location>
        <begin position="1"/>
        <end position="119"/>
    </location>
</feature>
<dbReference type="Gene3D" id="3.30.70.1450">
    <property type="entry name" value="Regulator of K+ conductance, C-terminal domain"/>
    <property type="match status" value="2"/>
</dbReference>
<dbReference type="Proteomes" id="UP000243884">
    <property type="component" value="Unassembled WGS sequence"/>
</dbReference>
<dbReference type="InterPro" id="IPR036291">
    <property type="entry name" value="NAD(P)-bd_dom_sf"/>
</dbReference>
<sequence length="450" mass="50538">MKIIICGGGQTGQAICEALWKTNDITLIDKDEQVINELFSQYDIQVVHGSALSPQILSDAGVKEADVFIAVTNDDEVNIVTSNFAKKLGAYYVCARVRRIGYYEDRDFTRQALNLDQIINPEFRSAELMNQVIHFPEANNIENFADGNVQIFELPINATSPLIDLTVNDFGQQLSSDVLVCVIKRGDDILIPTGDDHFEAEDTIYVTGLPKDIKSLTKSLHLKTKPLRNLFIIGGGTLTYFLLQKLPTHHFHIKVIESNRMRASELAQAFPNIEVINGDGTNQQLLLEEGLKYYDASLALTNHDETNILINLFAHSEGIEKNFTLVNRPYLLKPLTHMGLDTVITPKRAAAEKIIRLVRNHKATQQSTVTHFYQLVPNEVEALEFKILNHGKITANPLTDLELIDQTLLLNIQRDNQRIIPSGDTQIQVGDLVSIVTKHKDMNDINDFVK</sequence>
<dbReference type="NCBIfam" id="NF007039">
    <property type="entry name" value="PRK09496.3-2"/>
    <property type="match status" value="1"/>
</dbReference>
<dbReference type="STRING" id="371602.SAMN04487984_0340"/>
<dbReference type="PRINTS" id="PR00335">
    <property type="entry name" value="KUPTAKETRKA"/>
</dbReference>
<dbReference type="Pfam" id="PF02080">
    <property type="entry name" value="TrkA_C"/>
    <property type="match status" value="2"/>
</dbReference>
<dbReference type="EMBL" id="FWXK01000001">
    <property type="protein sequence ID" value="SMC31013.1"/>
    <property type="molecule type" value="Genomic_DNA"/>
</dbReference>
<keyword evidence="2" id="KW-0813">Transport</keyword>
<dbReference type="SUPFAM" id="SSF51735">
    <property type="entry name" value="NAD(P)-binding Rossmann-fold domains"/>
    <property type="match status" value="2"/>
</dbReference>
<evidence type="ECO:0000256" key="2">
    <source>
        <dbReference type="ARBA" id="ARBA00022448"/>
    </source>
</evidence>
<keyword evidence="5" id="KW-0520">NAD</keyword>
<evidence type="ECO:0000313" key="9">
    <source>
        <dbReference type="EMBL" id="SMC31013.1"/>
    </source>
</evidence>
<dbReference type="PROSITE" id="PS51201">
    <property type="entry name" value="RCK_N"/>
    <property type="match status" value="2"/>
</dbReference>
<dbReference type="NCBIfam" id="NF007033">
    <property type="entry name" value="PRK09496.1-5"/>
    <property type="match status" value="1"/>
</dbReference>
<dbReference type="InterPro" id="IPR006036">
    <property type="entry name" value="K_uptake_TrkA"/>
</dbReference>
<evidence type="ECO:0000259" key="8">
    <source>
        <dbReference type="PROSITE" id="PS51202"/>
    </source>
</evidence>
<proteinExistence type="predicted"/>
<dbReference type="InterPro" id="IPR036721">
    <property type="entry name" value="RCK_C_sf"/>
</dbReference>
<dbReference type="PANTHER" id="PTHR43833">
    <property type="entry name" value="POTASSIUM CHANNEL PROTEIN 2-RELATED-RELATED"/>
    <property type="match status" value="1"/>
</dbReference>
<protein>
    <recommendedName>
        <fullName evidence="1">Trk system potassium uptake protein TrkA</fullName>
    </recommendedName>
</protein>
<feature type="domain" description="RCK N-terminal" evidence="7">
    <location>
        <begin position="227"/>
        <end position="345"/>
    </location>
</feature>
<reference evidence="10" key="1">
    <citation type="submission" date="2017-04" db="EMBL/GenBank/DDBJ databases">
        <authorList>
            <person name="Varghese N."/>
            <person name="Submissions S."/>
        </authorList>
    </citation>
    <scope>NUCLEOTIDE SEQUENCE [LARGE SCALE GENOMIC DNA]</scope>
    <source>
        <strain evidence="10">DSM 21500</strain>
    </source>
</reference>
<dbReference type="PROSITE" id="PS51202">
    <property type="entry name" value="RCK_C"/>
    <property type="match status" value="2"/>
</dbReference>
<evidence type="ECO:0000256" key="5">
    <source>
        <dbReference type="ARBA" id="ARBA00023027"/>
    </source>
</evidence>
<dbReference type="InterPro" id="IPR006037">
    <property type="entry name" value="RCK_C"/>
</dbReference>
<dbReference type="Gene3D" id="3.40.50.720">
    <property type="entry name" value="NAD(P)-binding Rossmann-like Domain"/>
    <property type="match status" value="2"/>
</dbReference>
<evidence type="ECO:0000256" key="1">
    <source>
        <dbReference type="ARBA" id="ARBA00017378"/>
    </source>
</evidence>
<keyword evidence="6" id="KW-0406">Ion transport</keyword>
<feature type="domain" description="RCK C-terminal" evidence="8">
    <location>
        <begin position="139"/>
        <end position="222"/>
    </location>
</feature>
<name>A0A1W1Y4C3_9LACT</name>
<dbReference type="OrthoDB" id="9775180at2"/>
<dbReference type="GO" id="GO:0015079">
    <property type="term" value="F:potassium ion transmembrane transporter activity"/>
    <property type="evidence" value="ECO:0007669"/>
    <property type="project" value="InterPro"/>
</dbReference>
<keyword evidence="10" id="KW-1185">Reference proteome</keyword>